<dbReference type="SUPFAM" id="SSF47090">
    <property type="entry name" value="PGBD-like"/>
    <property type="match status" value="1"/>
</dbReference>
<organism evidence="5 6">
    <name type="scientific">Rhodobacter maris</name>
    <dbReference type="NCBI Taxonomy" id="446682"/>
    <lineage>
        <taxon>Bacteria</taxon>
        <taxon>Pseudomonadati</taxon>
        <taxon>Pseudomonadota</taxon>
        <taxon>Alphaproteobacteria</taxon>
        <taxon>Rhodobacterales</taxon>
        <taxon>Rhodobacter group</taxon>
        <taxon>Rhodobacter</taxon>
    </lineage>
</organism>
<dbReference type="CDD" id="cd00737">
    <property type="entry name" value="lyz_endolysin_autolysin"/>
    <property type="match status" value="1"/>
</dbReference>
<dbReference type="EC" id="3.2.1.17" evidence="4"/>
<dbReference type="PANTHER" id="PTHR38107:SF3">
    <property type="entry name" value="LYSOZYME RRRD-RELATED"/>
    <property type="match status" value="1"/>
</dbReference>
<dbReference type="GO" id="GO:0009253">
    <property type="term" value="P:peptidoglycan catabolic process"/>
    <property type="evidence" value="ECO:0007669"/>
    <property type="project" value="InterPro"/>
</dbReference>
<reference evidence="6" key="1">
    <citation type="submission" date="2017-08" db="EMBL/GenBank/DDBJ databases">
        <authorList>
            <person name="Varghese N."/>
            <person name="Submissions S."/>
        </authorList>
    </citation>
    <scope>NUCLEOTIDE SEQUENCE [LARGE SCALE GENOMIC DNA]</scope>
    <source>
        <strain evidence="6">JA276</strain>
    </source>
</reference>
<evidence type="ECO:0000256" key="1">
    <source>
        <dbReference type="ARBA" id="ARBA00022529"/>
    </source>
</evidence>
<dbReference type="InterPro" id="IPR023346">
    <property type="entry name" value="Lysozyme-like_dom_sf"/>
</dbReference>
<dbReference type="GO" id="GO:0016998">
    <property type="term" value="P:cell wall macromolecule catabolic process"/>
    <property type="evidence" value="ECO:0007669"/>
    <property type="project" value="InterPro"/>
</dbReference>
<dbReference type="SUPFAM" id="SSF53955">
    <property type="entry name" value="Lysozyme-like"/>
    <property type="match status" value="1"/>
</dbReference>
<keyword evidence="2 4" id="KW-0081">Bacteriolytic enzyme</keyword>
<evidence type="ECO:0000256" key="3">
    <source>
        <dbReference type="ARBA" id="ARBA00023200"/>
    </source>
</evidence>
<dbReference type="InterPro" id="IPR002196">
    <property type="entry name" value="Glyco_hydro_24"/>
</dbReference>
<dbReference type="InterPro" id="IPR023347">
    <property type="entry name" value="Lysozyme_dom_sf"/>
</dbReference>
<keyword evidence="4" id="KW-0378">Hydrolase</keyword>
<dbReference type="InterPro" id="IPR036365">
    <property type="entry name" value="PGBD-like_sf"/>
</dbReference>
<dbReference type="GO" id="GO:0042742">
    <property type="term" value="P:defense response to bacterium"/>
    <property type="evidence" value="ECO:0007669"/>
    <property type="project" value="UniProtKB-KW"/>
</dbReference>
<comment type="catalytic activity">
    <reaction evidence="4">
        <text>Hydrolysis of (1-&gt;4)-beta-linkages between N-acetylmuramic acid and N-acetyl-D-glucosamine residues in a peptidoglycan and between N-acetyl-D-glucosamine residues in chitodextrins.</text>
        <dbReference type="EC" id="3.2.1.17"/>
    </reaction>
</comment>
<dbReference type="GO" id="GO:0003796">
    <property type="term" value="F:lysozyme activity"/>
    <property type="evidence" value="ECO:0007669"/>
    <property type="project" value="UniProtKB-EC"/>
</dbReference>
<proteinExistence type="inferred from homology"/>
<sequence>MQTSDKGIEALALEEGEVLRAYRCPAGKWTIGMGLTAASGVVKPVSGMVITKACSRELTAAALRKNYEPRVSLVMPSAKQHEFDAAISFDWNTGAIHKASWVPLWARKAARSAIETKFRLWNKGGGKVLPGLVKRRDRELKILFDAQYPALAEPTSKSVGTARWALQMTSAEKMTAIAAFTTLGYHVGTVGDALNAGEVRRFQSDHALTPDGVIGRATLSTLQRRIDAAAKAKPVALTAVSTAGASSTLGAPEGTSEITDWLAAQPWALSAAAGVVALWALWRAWQYRDVIATKLAPRAPRVAALLRSF</sequence>
<protein>
    <recommendedName>
        <fullName evidence="4">Lysozyme</fullName>
        <ecNumber evidence="4">3.2.1.17</ecNumber>
    </recommendedName>
</protein>
<evidence type="ECO:0000313" key="6">
    <source>
        <dbReference type="Proteomes" id="UP000219111"/>
    </source>
</evidence>
<keyword evidence="1 4" id="KW-0929">Antimicrobial</keyword>
<evidence type="ECO:0000313" key="5">
    <source>
        <dbReference type="EMBL" id="SOC19543.1"/>
    </source>
</evidence>
<dbReference type="InterPro" id="IPR036366">
    <property type="entry name" value="PGBDSf"/>
</dbReference>
<gene>
    <name evidence="5" type="ORF">SAMN05877831_1189</name>
</gene>
<dbReference type="Gene3D" id="1.10.101.10">
    <property type="entry name" value="PGBD-like superfamily/PGBD"/>
    <property type="match status" value="1"/>
</dbReference>
<dbReference type="GO" id="GO:0031640">
    <property type="term" value="P:killing of cells of another organism"/>
    <property type="evidence" value="ECO:0007669"/>
    <property type="project" value="UniProtKB-KW"/>
</dbReference>
<name>A0A285TC32_9RHOB</name>
<dbReference type="InterPro" id="IPR033907">
    <property type="entry name" value="Endolysin_autolysin"/>
</dbReference>
<dbReference type="PANTHER" id="PTHR38107">
    <property type="match status" value="1"/>
</dbReference>
<dbReference type="Pfam" id="PF00959">
    <property type="entry name" value="Phage_lysozyme"/>
    <property type="match status" value="1"/>
</dbReference>
<dbReference type="InterPro" id="IPR051018">
    <property type="entry name" value="Bacteriophage_GH24"/>
</dbReference>
<dbReference type="Proteomes" id="UP000219111">
    <property type="component" value="Unassembled WGS sequence"/>
</dbReference>
<evidence type="ECO:0000256" key="4">
    <source>
        <dbReference type="RuleBase" id="RU003788"/>
    </source>
</evidence>
<evidence type="ECO:0000256" key="2">
    <source>
        <dbReference type="ARBA" id="ARBA00022638"/>
    </source>
</evidence>
<dbReference type="RefSeq" id="WP_097071302.1">
    <property type="nucleotide sequence ID" value="NZ_OBMT01000018.1"/>
</dbReference>
<keyword evidence="4" id="KW-0326">Glycosidase</keyword>
<dbReference type="OrthoDB" id="5327667at2"/>
<comment type="similarity">
    <text evidence="4">Belongs to the glycosyl hydrolase 24 family.</text>
</comment>
<dbReference type="EMBL" id="OBMT01000018">
    <property type="protein sequence ID" value="SOC19543.1"/>
    <property type="molecule type" value="Genomic_DNA"/>
</dbReference>
<keyword evidence="6" id="KW-1185">Reference proteome</keyword>
<dbReference type="AlphaFoldDB" id="A0A285TC32"/>
<keyword evidence="3" id="KW-1035">Host cytoplasm</keyword>
<dbReference type="Gene3D" id="1.10.530.40">
    <property type="match status" value="1"/>
</dbReference>
<accession>A0A285TC32</accession>